<dbReference type="InterPro" id="IPR040632">
    <property type="entry name" value="Sulfotransfer_4"/>
</dbReference>
<reference evidence="1" key="1">
    <citation type="journal article" date="2020" name="Stud. Mycol.">
        <title>101 Dothideomycetes genomes: a test case for predicting lifestyles and emergence of pathogens.</title>
        <authorList>
            <person name="Haridas S."/>
            <person name="Albert R."/>
            <person name="Binder M."/>
            <person name="Bloem J."/>
            <person name="Labutti K."/>
            <person name="Salamov A."/>
            <person name="Andreopoulos B."/>
            <person name="Baker S."/>
            <person name="Barry K."/>
            <person name="Bills G."/>
            <person name="Bluhm B."/>
            <person name="Cannon C."/>
            <person name="Castanera R."/>
            <person name="Culley D."/>
            <person name="Daum C."/>
            <person name="Ezra D."/>
            <person name="Gonzalez J."/>
            <person name="Henrissat B."/>
            <person name="Kuo A."/>
            <person name="Liang C."/>
            <person name="Lipzen A."/>
            <person name="Lutzoni F."/>
            <person name="Magnuson J."/>
            <person name="Mondo S."/>
            <person name="Nolan M."/>
            <person name="Ohm R."/>
            <person name="Pangilinan J."/>
            <person name="Park H.-J."/>
            <person name="Ramirez L."/>
            <person name="Alfaro M."/>
            <person name="Sun H."/>
            <person name="Tritt A."/>
            <person name="Yoshinaga Y."/>
            <person name="Zwiers L.-H."/>
            <person name="Turgeon B."/>
            <person name="Goodwin S."/>
            <person name="Spatafora J."/>
            <person name="Crous P."/>
            <person name="Grigoriev I."/>
        </authorList>
    </citation>
    <scope>NUCLEOTIDE SEQUENCE</scope>
    <source>
        <strain evidence="1">CBS 123094</strain>
    </source>
</reference>
<evidence type="ECO:0000313" key="2">
    <source>
        <dbReference type="Proteomes" id="UP000799779"/>
    </source>
</evidence>
<gene>
    <name evidence="1" type="ORF">P154DRAFT_541477</name>
</gene>
<evidence type="ECO:0000313" key="1">
    <source>
        <dbReference type="EMBL" id="KAF2007259.1"/>
    </source>
</evidence>
<proteinExistence type="predicted"/>
<dbReference type="SUPFAM" id="SSF52540">
    <property type="entry name" value="P-loop containing nucleoside triphosphate hydrolases"/>
    <property type="match status" value="1"/>
</dbReference>
<keyword evidence="2" id="KW-1185">Reference proteome</keyword>
<dbReference type="PANTHER" id="PTHR36978:SF8">
    <property type="entry name" value="NAD DEPENDENT EPIMERASE_DEHYDRATASE"/>
    <property type="match status" value="1"/>
</dbReference>
<dbReference type="PANTHER" id="PTHR36978">
    <property type="entry name" value="P-LOOP CONTAINING NUCLEOTIDE TRIPHOSPHATE HYDROLASE"/>
    <property type="match status" value="1"/>
</dbReference>
<accession>A0A6A5X188</accession>
<dbReference type="EMBL" id="ML977557">
    <property type="protein sequence ID" value="KAF2007259.1"/>
    <property type="molecule type" value="Genomic_DNA"/>
</dbReference>
<dbReference type="InterPro" id="IPR027417">
    <property type="entry name" value="P-loop_NTPase"/>
</dbReference>
<protein>
    <submittedName>
        <fullName evidence="1">Uncharacterized protein</fullName>
    </submittedName>
</protein>
<dbReference type="Proteomes" id="UP000799779">
    <property type="component" value="Unassembled WGS sequence"/>
</dbReference>
<organism evidence="1 2">
    <name type="scientific">Amniculicola lignicola CBS 123094</name>
    <dbReference type="NCBI Taxonomy" id="1392246"/>
    <lineage>
        <taxon>Eukaryota</taxon>
        <taxon>Fungi</taxon>
        <taxon>Dikarya</taxon>
        <taxon>Ascomycota</taxon>
        <taxon>Pezizomycotina</taxon>
        <taxon>Dothideomycetes</taxon>
        <taxon>Pleosporomycetidae</taxon>
        <taxon>Pleosporales</taxon>
        <taxon>Amniculicolaceae</taxon>
        <taxon>Amniculicola</taxon>
    </lineage>
</organism>
<dbReference type="OrthoDB" id="408152at2759"/>
<dbReference type="AlphaFoldDB" id="A0A6A5X188"/>
<sequence>MSGRLCNLQVFLRYIGAYAGFVQLASATTISHPRLSSAYGLKVICFGNSRSRTGSFRQELIQLGYPSVYHGYETLENRWQKGAHCKLVCKRYGNTSTTGDNDLMLEDFEEVFPGYDALTDMPIPLFASELVVAHPDAKVILNRRLDVDAWYASILGTFIAWENSWMHWVCSWFSPDLYWTPSGSNFFLRDLPCILWRRFRANGKWVYREYCSFLEWALEDGWEPLCGFLSNEVPDTEFPKGNASIDFQRRLQKAHASHRRDANKIWRR</sequence>
<dbReference type="Pfam" id="PF17784">
    <property type="entry name" value="Sulfotransfer_4"/>
    <property type="match status" value="1"/>
</dbReference>
<dbReference type="Gene3D" id="3.40.50.300">
    <property type="entry name" value="P-loop containing nucleotide triphosphate hydrolases"/>
    <property type="match status" value="1"/>
</dbReference>
<name>A0A6A5X188_9PLEO</name>